<name>A0A8S9ZL22_9BILA</name>
<proteinExistence type="predicted"/>
<feature type="non-terminal residue" evidence="2">
    <location>
        <position position="69"/>
    </location>
</feature>
<reference evidence="2" key="1">
    <citation type="journal article" date="2020" name="Ecol. Evol.">
        <title>Genome structure and content of the rice root-knot nematode (Meloidogyne graminicola).</title>
        <authorList>
            <person name="Phan N.T."/>
            <person name="Danchin E.G.J."/>
            <person name="Klopp C."/>
            <person name="Perfus-Barbeoch L."/>
            <person name="Kozlowski D.K."/>
            <person name="Koutsovoulos G.D."/>
            <person name="Lopez-Roques C."/>
            <person name="Bouchez O."/>
            <person name="Zahm M."/>
            <person name="Besnard G."/>
            <person name="Bellafiore S."/>
        </authorList>
    </citation>
    <scope>NUCLEOTIDE SEQUENCE</scope>
    <source>
        <strain evidence="2">VN-18</strain>
    </source>
</reference>
<organism evidence="2 3">
    <name type="scientific">Meloidogyne graminicola</name>
    <dbReference type="NCBI Taxonomy" id="189291"/>
    <lineage>
        <taxon>Eukaryota</taxon>
        <taxon>Metazoa</taxon>
        <taxon>Ecdysozoa</taxon>
        <taxon>Nematoda</taxon>
        <taxon>Chromadorea</taxon>
        <taxon>Rhabditida</taxon>
        <taxon>Tylenchina</taxon>
        <taxon>Tylenchomorpha</taxon>
        <taxon>Tylenchoidea</taxon>
        <taxon>Meloidogynidae</taxon>
        <taxon>Meloidogyninae</taxon>
        <taxon>Meloidogyne</taxon>
    </lineage>
</organism>
<keyword evidence="1" id="KW-0812">Transmembrane</keyword>
<dbReference type="Proteomes" id="UP000605970">
    <property type="component" value="Unassembled WGS sequence"/>
</dbReference>
<feature type="transmembrane region" description="Helical" evidence="1">
    <location>
        <begin position="12"/>
        <end position="32"/>
    </location>
</feature>
<keyword evidence="3" id="KW-1185">Reference proteome</keyword>
<evidence type="ECO:0000313" key="2">
    <source>
        <dbReference type="EMBL" id="KAF7633991.1"/>
    </source>
</evidence>
<protein>
    <submittedName>
        <fullName evidence="2">Uncharacterized protein</fullName>
    </submittedName>
</protein>
<sequence length="69" mass="8114">FIQFPKHININVIQQLNLLFVVNIIIVLKNLIGLVSKLKEKILNKLTTLVIMEYVPRFSFLSFNLKQLF</sequence>
<gene>
    <name evidence="2" type="ORF">Mgra_00006619</name>
</gene>
<feature type="non-terminal residue" evidence="2">
    <location>
        <position position="1"/>
    </location>
</feature>
<accession>A0A8S9ZL22</accession>
<keyword evidence="1" id="KW-1133">Transmembrane helix</keyword>
<dbReference type="AlphaFoldDB" id="A0A8S9ZL22"/>
<keyword evidence="1" id="KW-0472">Membrane</keyword>
<evidence type="ECO:0000313" key="3">
    <source>
        <dbReference type="Proteomes" id="UP000605970"/>
    </source>
</evidence>
<comment type="caution">
    <text evidence="2">The sequence shown here is derived from an EMBL/GenBank/DDBJ whole genome shotgun (WGS) entry which is preliminary data.</text>
</comment>
<dbReference type="EMBL" id="JABEBT010000066">
    <property type="protein sequence ID" value="KAF7633991.1"/>
    <property type="molecule type" value="Genomic_DNA"/>
</dbReference>
<evidence type="ECO:0000256" key="1">
    <source>
        <dbReference type="SAM" id="Phobius"/>
    </source>
</evidence>